<evidence type="ECO:0000313" key="2">
    <source>
        <dbReference type="EMBL" id="MDQ0585294.1"/>
    </source>
</evidence>
<dbReference type="InterPro" id="IPR043519">
    <property type="entry name" value="NT_sf"/>
</dbReference>
<evidence type="ECO:0000256" key="1">
    <source>
        <dbReference type="SAM" id="MobiDB-lite"/>
    </source>
</evidence>
<feature type="compositionally biased region" description="Basic and acidic residues" evidence="1">
    <location>
        <begin position="33"/>
        <end position="43"/>
    </location>
</feature>
<evidence type="ECO:0008006" key="4">
    <source>
        <dbReference type="Google" id="ProtNLM"/>
    </source>
</evidence>
<dbReference type="SUPFAM" id="SSF81301">
    <property type="entry name" value="Nucleotidyltransferase"/>
    <property type="match status" value="1"/>
</dbReference>
<feature type="region of interest" description="Disordered" evidence="1">
    <location>
        <begin position="1"/>
        <end position="43"/>
    </location>
</feature>
<evidence type="ECO:0000313" key="3">
    <source>
        <dbReference type="Proteomes" id="UP001230654"/>
    </source>
</evidence>
<reference evidence="2 3" key="1">
    <citation type="submission" date="2023-07" db="EMBL/GenBank/DDBJ databases">
        <title>Comparative genomics of wheat-associated soil bacteria to identify genetic determinants of phenazine resistance.</title>
        <authorList>
            <person name="Mouncey N."/>
        </authorList>
    </citation>
    <scope>NUCLEOTIDE SEQUENCE [LARGE SCALE GENOMIC DNA]</scope>
    <source>
        <strain evidence="2 3">B2I6</strain>
    </source>
</reference>
<gene>
    <name evidence="2" type="ORF">QF030_007472</name>
</gene>
<name>A0ABU0P1Q2_STRRH</name>
<accession>A0ABU0P1Q2</accession>
<sequence length="176" mass="19024">MRKVNDAAQDERGTGPHPSDQPAEAFFRPVPHRVPDDPPPDRHQAILDAAKQVGSLLKRQGHRFALAGSAAVYAHGASGSLQHDADFCLRRDDAGAVAATLNEAGITVVEPPEDWLWKAKCLGQDIDLLFELAHEPVTSELLDRAVELPLDSVHMPVLAATDLLRGLLASFSEHPP</sequence>
<proteinExistence type="predicted"/>
<organism evidence="2 3">
    <name type="scientific">Streptomyces rishiriensis</name>
    <dbReference type="NCBI Taxonomy" id="68264"/>
    <lineage>
        <taxon>Bacteria</taxon>
        <taxon>Bacillati</taxon>
        <taxon>Actinomycetota</taxon>
        <taxon>Actinomycetes</taxon>
        <taxon>Kitasatosporales</taxon>
        <taxon>Streptomycetaceae</taxon>
        <taxon>Streptomyces</taxon>
    </lineage>
</organism>
<dbReference type="EMBL" id="JAUSWV010000002">
    <property type="protein sequence ID" value="MDQ0585294.1"/>
    <property type="molecule type" value="Genomic_DNA"/>
</dbReference>
<comment type="caution">
    <text evidence="2">The sequence shown here is derived from an EMBL/GenBank/DDBJ whole genome shotgun (WGS) entry which is preliminary data.</text>
</comment>
<keyword evidence="3" id="KW-1185">Reference proteome</keyword>
<dbReference type="Gene3D" id="3.30.460.40">
    <property type="match status" value="1"/>
</dbReference>
<protein>
    <recommendedName>
        <fullName evidence="4">Nucleotidyltransferase family protein</fullName>
    </recommendedName>
</protein>
<dbReference type="Proteomes" id="UP001230654">
    <property type="component" value="Unassembled WGS sequence"/>
</dbReference>